<keyword evidence="2" id="KW-1185">Reference proteome</keyword>
<accession>A0AAP0JB76</accession>
<protein>
    <submittedName>
        <fullName evidence="1">Uncharacterized protein</fullName>
    </submittedName>
</protein>
<reference evidence="1 2" key="1">
    <citation type="submission" date="2024-01" db="EMBL/GenBank/DDBJ databases">
        <title>Genome assemblies of Stephania.</title>
        <authorList>
            <person name="Yang L."/>
        </authorList>
    </citation>
    <scope>NUCLEOTIDE SEQUENCE [LARGE SCALE GENOMIC DNA]</scope>
    <source>
        <strain evidence="1">QJT</strain>
        <tissue evidence="1">Leaf</tissue>
    </source>
</reference>
<evidence type="ECO:0000313" key="1">
    <source>
        <dbReference type="EMBL" id="KAK9130783.1"/>
    </source>
</evidence>
<dbReference type="AlphaFoldDB" id="A0AAP0JB76"/>
<evidence type="ECO:0000313" key="2">
    <source>
        <dbReference type="Proteomes" id="UP001417504"/>
    </source>
</evidence>
<gene>
    <name evidence="1" type="ORF">Sjap_011270</name>
</gene>
<proteinExistence type="predicted"/>
<sequence length="114" mass="12156">MADQRGPSNDSGTSSTRAVSIEEFQTLTQRVAAQERQLEEIMAILKASVVVASVPSTARVTVTQEENTSEVMTMTTLPTTTVARPKMAVVPRTLTEIAPVTPAVYGTMATTDAK</sequence>
<name>A0AAP0JB76_9MAGN</name>
<comment type="caution">
    <text evidence="1">The sequence shown here is derived from an EMBL/GenBank/DDBJ whole genome shotgun (WGS) entry which is preliminary data.</text>
</comment>
<organism evidence="1 2">
    <name type="scientific">Stephania japonica</name>
    <dbReference type="NCBI Taxonomy" id="461633"/>
    <lineage>
        <taxon>Eukaryota</taxon>
        <taxon>Viridiplantae</taxon>
        <taxon>Streptophyta</taxon>
        <taxon>Embryophyta</taxon>
        <taxon>Tracheophyta</taxon>
        <taxon>Spermatophyta</taxon>
        <taxon>Magnoliopsida</taxon>
        <taxon>Ranunculales</taxon>
        <taxon>Menispermaceae</taxon>
        <taxon>Menispermoideae</taxon>
        <taxon>Cissampelideae</taxon>
        <taxon>Stephania</taxon>
    </lineage>
</organism>
<dbReference type="EMBL" id="JBBNAE010000004">
    <property type="protein sequence ID" value="KAK9130783.1"/>
    <property type="molecule type" value="Genomic_DNA"/>
</dbReference>
<dbReference type="Proteomes" id="UP001417504">
    <property type="component" value="Unassembled WGS sequence"/>
</dbReference>